<dbReference type="Pfam" id="PF02613">
    <property type="entry name" value="Nitrate_red_del"/>
    <property type="match status" value="1"/>
</dbReference>
<evidence type="ECO:0000256" key="1">
    <source>
        <dbReference type="ARBA" id="ARBA00023063"/>
    </source>
</evidence>
<dbReference type="GO" id="GO:0051082">
    <property type="term" value="F:unfolded protein binding"/>
    <property type="evidence" value="ECO:0007669"/>
    <property type="project" value="InterPro"/>
</dbReference>
<dbReference type="InterPro" id="IPR020945">
    <property type="entry name" value="DMSO/NO3_reduct_chaperone"/>
</dbReference>
<dbReference type="GO" id="GO:0042128">
    <property type="term" value="P:nitrate assimilation"/>
    <property type="evidence" value="ECO:0007669"/>
    <property type="project" value="UniProtKB-KW"/>
</dbReference>
<dbReference type="Gene3D" id="1.10.3480.10">
    <property type="entry name" value="TorD-like"/>
    <property type="match status" value="1"/>
</dbReference>
<sequence>MAPSTRSRVTPRRRLPARLDSLSLTHDQRRRVHMAAAVLLDYPDAAWFDKLPTIATLIAPVPHAVREPLERFMAAAAASDDWDRRYVVTFDLKRKCSLYLTYFATGDTRKRGTALVTILEAYQAAGWRFDADELPDYLPAVLEFSALSDSEIAGALLSSHREGIEVLRAALEQLNSPWADVVRAVTLSLPAIDEATRERYLDLITEGPPTETVGLSFLGDLPPFSP</sequence>
<dbReference type="KEGG" id="huw:FPZ11_03260"/>
<dbReference type="InterPro" id="IPR036411">
    <property type="entry name" value="TorD-like_sf"/>
</dbReference>
<dbReference type="EMBL" id="CP042305">
    <property type="protein sequence ID" value="QDZ13932.1"/>
    <property type="molecule type" value="Genomic_DNA"/>
</dbReference>
<dbReference type="AlphaFoldDB" id="A0A5B8M2G9"/>
<protein>
    <submittedName>
        <fullName evidence="2">Nitrate reductase molybdenum cofactor assembly chaperone</fullName>
    </submittedName>
</protein>
<organism evidence="2 3">
    <name type="scientific">Humibacter ginsenosidimutans</name>
    <dbReference type="NCBI Taxonomy" id="2599293"/>
    <lineage>
        <taxon>Bacteria</taxon>
        <taxon>Bacillati</taxon>
        <taxon>Actinomycetota</taxon>
        <taxon>Actinomycetes</taxon>
        <taxon>Micrococcales</taxon>
        <taxon>Microbacteriaceae</taxon>
        <taxon>Humibacter</taxon>
    </lineage>
</organism>
<dbReference type="InterPro" id="IPR003765">
    <property type="entry name" value="NO3_reductase_chaperone_NarJ"/>
</dbReference>
<dbReference type="GO" id="GO:0016530">
    <property type="term" value="F:metallochaperone activity"/>
    <property type="evidence" value="ECO:0007669"/>
    <property type="project" value="TreeGrafter"/>
</dbReference>
<dbReference type="PANTHER" id="PTHR43680">
    <property type="entry name" value="NITRATE REDUCTASE MOLYBDENUM COFACTOR ASSEMBLY CHAPERONE"/>
    <property type="match status" value="1"/>
</dbReference>
<dbReference type="GO" id="GO:0051131">
    <property type="term" value="P:chaperone-mediated protein complex assembly"/>
    <property type="evidence" value="ECO:0007669"/>
    <property type="project" value="InterPro"/>
</dbReference>
<evidence type="ECO:0000313" key="3">
    <source>
        <dbReference type="Proteomes" id="UP000320216"/>
    </source>
</evidence>
<keyword evidence="1" id="KW-0534">Nitrate assimilation</keyword>
<accession>A0A5B8M2G9</accession>
<dbReference type="PANTHER" id="PTHR43680:SF2">
    <property type="entry name" value="NITRATE REDUCTASE MOLYBDENUM COFACTOR ASSEMBLY CHAPERONE NARJ"/>
    <property type="match status" value="1"/>
</dbReference>
<dbReference type="Proteomes" id="UP000320216">
    <property type="component" value="Chromosome"/>
</dbReference>
<dbReference type="SUPFAM" id="SSF89155">
    <property type="entry name" value="TorD-like"/>
    <property type="match status" value="1"/>
</dbReference>
<dbReference type="OrthoDB" id="4307003at2"/>
<gene>
    <name evidence="2" type="primary">narJ</name>
    <name evidence="2" type="ORF">FPZ11_03260</name>
</gene>
<dbReference type="RefSeq" id="WP_146318335.1">
    <property type="nucleotide sequence ID" value="NZ_CP042305.1"/>
</dbReference>
<proteinExistence type="predicted"/>
<reference evidence="2 3" key="1">
    <citation type="submission" date="2019-07" db="EMBL/GenBank/DDBJ databases">
        <title>Full genome sequence of Humibacter sp. WJ7-1.</title>
        <authorList>
            <person name="Im W.-T."/>
        </authorList>
    </citation>
    <scope>NUCLEOTIDE SEQUENCE [LARGE SCALE GENOMIC DNA]</scope>
    <source>
        <strain evidence="2 3">WJ7-1</strain>
    </source>
</reference>
<evidence type="ECO:0000313" key="2">
    <source>
        <dbReference type="EMBL" id="QDZ13932.1"/>
    </source>
</evidence>
<dbReference type="NCBIfam" id="TIGR00684">
    <property type="entry name" value="narJ"/>
    <property type="match status" value="1"/>
</dbReference>
<keyword evidence="3" id="KW-1185">Reference proteome</keyword>
<name>A0A5B8M2G9_9MICO</name>